<reference evidence="2" key="1">
    <citation type="submission" date="2023-03" db="EMBL/GenBank/DDBJ databases">
        <title>Massive genome expansion in bonnet fungi (Mycena s.s.) driven by repeated elements and novel gene families across ecological guilds.</title>
        <authorList>
            <consortium name="Lawrence Berkeley National Laboratory"/>
            <person name="Harder C.B."/>
            <person name="Miyauchi S."/>
            <person name="Viragh M."/>
            <person name="Kuo A."/>
            <person name="Thoen E."/>
            <person name="Andreopoulos B."/>
            <person name="Lu D."/>
            <person name="Skrede I."/>
            <person name="Drula E."/>
            <person name="Henrissat B."/>
            <person name="Morin E."/>
            <person name="Kohler A."/>
            <person name="Barry K."/>
            <person name="LaButti K."/>
            <person name="Morin E."/>
            <person name="Salamov A."/>
            <person name="Lipzen A."/>
            <person name="Mereny Z."/>
            <person name="Hegedus B."/>
            <person name="Baldrian P."/>
            <person name="Stursova M."/>
            <person name="Weitz H."/>
            <person name="Taylor A."/>
            <person name="Grigoriev I.V."/>
            <person name="Nagy L.G."/>
            <person name="Martin F."/>
            <person name="Kauserud H."/>
        </authorList>
    </citation>
    <scope>NUCLEOTIDE SEQUENCE</scope>
    <source>
        <strain evidence="2">CBHHK188m</strain>
    </source>
</reference>
<organism evidence="2 3">
    <name type="scientific">Mycena maculata</name>
    <dbReference type="NCBI Taxonomy" id="230809"/>
    <lineage>
        <taxon>Eukaryota</taxon>
        <taxon>Fungi</taxon>
        <taxon>Dikarya</taxon>
        <taxon>Basidiomycota</taxon>
        <taxon>Agaricomycotina</taxon>
        <taxon>Agaricomycetes</taxon>
        <taxon>Agaricomycetidae</taxon>
        <taxon>Agaricales</taxon>
        <taxon>Marasmiineae</taxon>
        <taxon>Mycenaceae</taxon>
        <taxon>Mycena</taxon>
    </lineage>
</organism>
<feature type="compositionally biased region" description="Basic and acidic residues" evidence="1">
    <location>
        <begin position="376"/>
        <end position="389"/>
    </location>
</feature>
<sequence length="397" mass="44344">MPPDQPSLPLNHSVEKAKSLKAQIIEKDQRITDLDAIISGLNADTHQLQNQLSSLRLVHDALSEHNRTISIAHNALTSLKQKADTQFTDELGKRHKRIKRLERERDARDEANRLTVTNLHEDLGAEVKVISKLQHDLAIAMTRIHCGDTQILTLNSALRDKQSSLPAVRNRLYTSQKKAGHASESLKKMEKRYNDLAIWDAKEDGEFTGVARELSRNLTYAGVSAGKMEFAVLSCARAFGIKVRQNKFMSRHTVGRTIDEGGKYGELQLAREILEAPGFVESSDGTTHRGITVKTRSITLLVPSYALDADDHDKSTWSHQTRFVEVAPALDHTGQHQFEGTKEAATRIADTYTRSPLASKEKHIMDKNEYWRKKLGEGKDHAADGKKEFNISAGGTS</sequence>
<feature type="region of interest" description="Disordered" evidence="1">
    <location>
        <begin position="376"/>
        <end position="397"/>
    </location>
</feature>
<dbReference type="Proteomes" id="UP001215280">
    <property type="component" value="Unassembled WGS sequence"/>
</dbReference>
<keyword evidence="3" id="KW-1185">Reference proteome</keyword>
<evidence type="ECO:0000313" key="3">
    <source>
        <dbReference type="Proteomes" id="UP001215280"/>
    </source>
</evidence>
<comment type="caution">
    <text evidence="2">The sequence shown here is derived from an EMBL/GenBank/DDBJ whole genome shotgun (WGS) entry which is preliminary data.</text>
</comment>
<dbReference type="AlphaFoldDB" id="A0AAD7MNC0"/>
<name>A0AAD7MNC0_9AGAR</name>
<evidence type="ECO:0000313" key="2">
    <source>
        <dbReference type="EMBL" id="KAJ7724715.1"/>
    </source>
</evidence>
<accession>A0AAD7MNC0</accession>
<gene>
    <name evidence="2" type="ORF">DFH07DRAFT_971112</name>
</gene>
<proteinExistence type="predicted"/>
<evidence type="ECO:0000256" key="1">
    <source>
        <dbReference type="SAM" id="MobiDB-lite"/>
    </source>
</evidence>
<dbReference type="EMBL" id="JARJLG010000235">
    <property type="protein sequence ID" value="KAJ7724715.1"/>
    <property type="molecule type" value="Genomic_DNA"/>
</dbReference>
<protein>
    <submittedName>
        <fullName evidence="2">Uncharacterized protein</fullName>
    </submittedName>
</protein>